<dbReference type="EMBL" id="AWSO01000260">
    <property type="protein sequence ID" value="ESK92697.1"/>
    <property type="molecule type" value="Genomic_DNA"/>
</dbReference>
<gene>
    <name evidence="1" type="ORF">Moror_15992</name>
</gene>
<dbReference type="OrthoDB" id="531190at2759"/>
<organism evidence="1 2">
    <name type="scientific">Moniliophthora roreri (strain MCA 2997)</name>
    <name type="common">Cocoa frosty pod rot fungus</name>
    <name type="synonym">Crinipellis roreri</name>
    <dbReference type="NCBI Taxonomy" id="1381753"/>
    <lineage>
        <taxon>Eukaryota</taxon>
        <taxon>Fungi</taxon>
        <taxon>Dikarya</taxon>
        <taxon>Basidiomycota</taxon>
        <taxon>Agaricomycotina</taxon>
        <taxon>Agaricomycetes</taxon>
        <taxon>Agaricomycetidae</taxon>
        <taxon>Agaricales</taxon>
        <taxon>Marasmiineae</taxon>
        <taxon>Marasmiaceae</taxon>
        <taxon>Moniliophthora</taxon>
    </lineage>
</organism>
<evidence type="ECO:0000313" key="2">
    <source>
        <dbReference type="Proteomes" id="UP000017559"/>
    </source>
</evidence>
<evidence type="ECO:0000313" key="1">
    <source>
        <dbReference type="EMBL" id="ESK92697.1"/>
    </source>
</evidence>
<dbReference type="KEGG" id="mrr:Moror_15992"/>
<proteinExistence type="predicted"/>
<keyword evidence="2" id="KW-1185">Reference proteome</keyword>
<sequence>MQFFLPSAHTDVDSNTIDVILRRVRSTLSTDSSLSPFMLWTGEQLGISEIMVVRDAKEDGGQARCMGYATFCQRWRADEKFRSWLAPIAKGMERLANHPHKRQLERMAYVQRLLVDLAELLKPQDRNPDMNRCTLASPRCPLQAMHN</sequence>
<comment type="caution">
    <text evidence="1">The sequence shown here is derived from an EMBL/GenBank/DDBJ whole genome shotgun (WGS) entry which is preliminary data.</text>
</comment>
<accession>V2XG55</accession>
<dbReference type="AlphaFoldDB" id="V2XG55"/>
<reference evidence="1 2" key="1">
    <citation type="journal article" date="2014" name="BMC Genomics">
        <title>Genome and secretome analysis of the hemibiotrophic fungal pathogen, Moniliophthora roreri, which causes frosty pod rot disease of cacao: mechanisms of the biotrophic and necrotrophic phases.</title>
        <authorList>
            <person name="Meinhardt L.W."/>
            <person name="Costa G.G.L."/>
            <person name="Thomazella D.P.T."/>
            <person name="Teixeira P.J.P.L."/>
            <person name="Carazzolle M.F."/>
            <person name="Schuster S.C."/>
            <person name="Carlson J.E."/>
            <person name="Guiltinan M.J."/>
            <person name="Mieczkowski P."/>
            <person name="Farmer A."/>
            <person name="Ramaraj T."/>
            <person name="Crozier J."/>
            <person name="Davis R.E."/>
            <person name="Shao J."/>
            <person name="Melnick R.L."/>
            <person name="Pereira G.A.G."/>
            <person name="Bailey B.A."/>
        </authorList>
    </citation>
    <scope>NUCLEOTIDE SEQUENCE [LARGE SCALE GENOMIC DNA]</scope>
    <source>
        <strain evidence="1 2">MCA 2997</strain>
    </source>
</reference>
<name>V2XG55_MONRO</name>
<dbReference type="HOGENOM" id="CLU_1768581_0_0_1"/>
<dbReference type="Proteomes" id="UP000017559">
    <property type="component" value="Unassembled WGS sequence"/>
</dbReference>
<protein>
    <submittedName>
        <fullName evidence="1">Uncharacterized protein</fullName>
    </submittedName>
</protein>